<reference evidence="2 3" key="1">
    <citation type="journal article" date="2013" name="PLoS ONE">
        <title>Assembly-driven community genomics of a hypersaline microbial ecosystem.</title>
        <authorList>
            <person name="Podell S."/>
            <person name="Ugalde J.A."/>
            <person name="Narasingarao P."/>
            <person name="Banfield J.F."/>
            <person name="Heidelberg K.B."/>
            <person name="Allen E.E."/>
        </authorList>
    </citation>
    <scope>NUCLEOTIDE SEQUENCE [LARGE SCALE GENOMIC DNA]</scope>
    <source>
        <strain evidence="3">J07HQW2</strain>
    </source>
</reference>
<organism evidence="2 3">
    <name type="scientific">Haloquadratum walsbyi J07HQW2</name>
    <dbReference type="NCBI Taxonomy" id="1238425"/>
    <lineage>
        <taxon>Archaea</taxon>
        <taxon>Methanobacteriati</taxon>
        <taxon>Methanobacteriota</taxon>
        <taxon>Stenosarchaea group</taxon>
        <taxon>Halobacteria</taxon>
        <taxon>Halobacteriales</taxon>
        <taxon>Haloferacaceae</taxon>
        <taxon>Haloquadratum</taxon>
    </lineage>
</organism>
<dbReference type="AlphaFoldDB" id="U1PJX1"/>
<name>U1PJX1_9EURY</name>
<evidence type="ECO:0000313" key="2">
    <source>
        <dbReference type="EMBL" id="ERG93962.1"/>
    </source>
</evidence>
<dbReference type="HOGENOM" id="CLU_181974_0_0_2"/>
<sequence>MMVCGGGLVRIGWGWQTGFNRLLFFIGGIGVTLGSAYQWKSASDPSAQLPADWIVWVVTTMALISIGSMGMTVIGVG</sequence>
<accession>U1PJX1</accession>
<feature type="transmembrane region" description="Helical" evidence="1">
    <location>
        <begin position="21"/>
        <end position="39"/>
    </location>
</feature>
<dbReference type="Proteomes" id="UP000030710">
    <property type="component" value="Unassembled WGS sequence"/>
</dbReference>
<keyword evidence="1" id="KW-1133">Transmembrane helix</keyword>
<evidence type="ECO:0000313" key="3">
    <source>
        <dbReference type="Proteomes" id="UP000030710"/>
    </source>
</evidence>
<keyword evidence="1" id="KW-0812">Transmembrane</keyword>
<gene>
    <name evidence="2" type="ORF">J07HQW2_00396</name>
</gene>
<dbReference type="eggNOG" id="arCOG11559">
    <property type="taxonomic scope" value="Archaea"/>
</dbReference>
<protein>
    <submittedName>
        <fullName evidence="2">Uncharacterized protein</fullName>
    </submittedName>
</protein>
<feature type="transmembrane region" description="Helical" evidence="1">
    <location>
        <begin position="54"/>
        <end position="76"/>
    </location>
</feature>
<keyword evidence="1" id="KW-0472">Membrane</keyword>
<evidence type="ECO:0000256" key="1">
    <source>
        <dbReference type="SAM" id="Phobius"/>
    </source>
</evidence>
<proteinExistence type="predicted"/>
<dbReference type="EMBL" id="KE356561">
    <property type="protein sequence ID" value="ERG93962.1"/>
    <property type="molecule type" value="Genomic_DNA"/>
</dbReference>